<dbReference type="SUPFAM" id="SSF54909">
    <property type="entry name" value="Dimeric alpha+beta barrel"/>
    <property type="match status" value="1"/>
</dbReference>
<protein>
    <recommendedName>
        <fullName evidence="2">Stress-response A/B barrel domain-containing protein</fullName>
    </recommendedName>
</protein>
<dbReference type="RefSeq" id="XP_038784107.1">
    <property type="nucleotide sequence ID" value="XM_038933442.1"/>
</dbReference>
<dbReference type="AlphaFoldDB" id="A0A8H7EFB3"/>
<evidence type="ECO:0000256" key="1">
    <source>
        <dbReference type="SAM" id="MobiDB-lite"/>
    </source>
</evidence>
<gene>
    <name evidence="3" type="ORF">GT037_008395</name>
</gene>
<dbReference type="Proteomes" id="UP000596902">
    <property type="component" value="Unassembled WGS sequence"/>
</dbReference>
<feature type="compositionally biased region" description="Acidic residues" evidence="1">
    <location>
        <begin position="203"/>
        <end position="222"/>
    </location>
</feature>
<dbReference type="InterPro" id="IPR013097">
    <property type="entry name" value="Dabb"/>
</dbReference>
<keyword evidence="4" id="KW-1185">Reference proteome</keyword>
<dbReference type="SMART" id="SM00886">
    <property type="entry name" value="Dabb"/>
    <property type="match status" value="1"/>
</dbReference>
<dbReference type="InterPro" id="IPR011008">
    <property type="entry name" value="Dimeric_a/b-barrel"/>
</dbReference>
<name>A0A8H7EFB3_9PLEO</name>
<dbReference type="PROSITE" id="PS51502">
    <property type="entry name" value="S_R_A_B_BARREL"/>
    <property type="match status" value="1"/>
</dbReference>
<dbReference type="Pfam" id="PF07876">
    <property type="entry name" value="Dabb"/>
    <property type="match status" value="1"/>
</dbReference>
<dbReference type="GeneID" id="62206620"/>
<evidence type="ECO:0000313" key="3">
    <source>
        <dbReference type="EMBL" id="KAF7673780.1"/>
    </source>
</evidence>
<feature type="domain" description="Stress-response A/B barrel" evidence="2">
    <location>
        <begin position="4"/>
        <end position="101"/>
    </location>
</feature>
<reference evidence="3" key="1">
    <citation type="submission" date="2020-01" db="EMBL/GenBank/DDBJ databases">
        <authorList>
            <person name="Feng Z.H.Z."/>
        </authorList>
    </citation>
    <scope>NUCLEOTIDE SEQUENCE</scope>
    <source>
        <strain evidence="3">CBS107.38</strain>
    </source>
</reference>
<dbReference type="EMBL" id="JAAABM010000012">
    <property type="protein sequence ID" value="KAF7673780.1"/>
    <property type="molecule type" value="Genomic_DNA"/>
</dbReference>
<reference evidence="3" key="2">
    <citation type="submission" date="2020-08" db="EMBL/GenBank/DDBJ databases">
        <title>Draft Genome Sequence of Cumin Blight Pathogen Alternaria burnsii.</title>
        <authorList>
            <person name="Feng Z."/>
        </authorList>
    </citation>
    <scope>NUCLEOTIDE SEQUENCE</scope>
    <source>
        <strain evidence="3">CBS107.38</strain>
    </source>
</reference>
<accession>A0A8H7EFB3</accession>
<organism evidence="3 4">
    <name type="scientific">Alternaria burnsii</name>
    <dbReference type="NCBI Taxonomy" id="1187904"/>
    <lineage>
        <taxon>Eukaryota</taxon>
        <taxon>Fungi</taxon>
        <taxon>Dikarya</taxon>
        <taxon>Ascomycota</taxon>
        <taxon>Pezizomycotina</taxon>
        <taxon>Dothideomycetes</taxon>
        <taxon>Pleosporomycetidae</taxon>
        <taxon>Pleosporales</taxon>
        <taxon>Pleosporineae</taxon>
        <taxon>Pleosporaceae</taxon>
        <taxon>Alternaria</taxon>
        <taxon>Alternaria sect. Alternaria</taxon>
    </lineage>
</organism>
<proteinExistence type="predicted"/>
<feature type="region of interest" description="Disordered" evidence="1">
    <location>
        <begin position="104"/>
        <end position="307"/>
    </location>
</feature>
<sequence>MPKIVRLTLFKIPDQDLVKEAIQMYNTLAQDAKKDGKNYIQLAQANATYDDQRSQGYTLLARCIFESKEDMDFYDNQDEAHAKIKAHFKPKVNSPPLVIYSDMSDSEETVDTQVPQEPTEHTYAPGVMPEWWNSTSPLSSPPSSHYSLAPSPPPTAVRTRGSRSRTPAPTRNSKARKCLYVPKKKDHFEHPPQDTTSSFYWPEDAEGDTEADTEADTDDAKDDSEGPSSPALSASSGLSDKDTESPPTSPIVKTPTPKKDKKGKKDKASPVKSKPTHKTTVGGRIKKNKTPPVKSKPTHKTPRQLRLEEASALVKVQCNGRTKKNAQCGHQKTMERGETWNCGRHKQ</sequence>
<comment type="caution">
    <text evidence="3">The sequence shown here is derived from an EMBL/GenBank/DDBJ whole genome shotgun (WGS) entry which is preliminary data.</text>
</comment>
<dbReference type="Gene3D" id="3.30.70.100">
    <property type="match status" value="1"/>
</dbReference>
<evidence type="ECO:0000313" key="4">
    <source>
        <dbReference type="Proteomes" id="UP000596902"/>
    </source>
</evidence>
<feature type="compositionally biased region" description="Low complexity" evidence="1">
    <location>
        <begin position="226"/>
        <end position="238"/>
    </location>
</feature>
<feature type="compositionally biased region" description="Basic residues" evidence="1">
    <location>
        <begin position="173"/>
        <end position="185"/>
    </location>
</feature>
<evidence type="ECO:0000259" key="2">
    <source>
        <dbReference type="PROSITE" id="PS51502"/>
    </source>
</evidence>
<feature type="compositionally biased region" description="Low complexity" evidence="1">
    <location>
        <begin position="134"/>
        <end position="149"/>
    </location>
</feature>